<protein>
    <submittedName>
        <fullName evidence="2">Uncharacterized protein</fullName>
    </submittedName>
</protein>
<name>A0A428RBG9_9HYPO</name>
<dbReference type="InterPro" id="IPR008701">
    <property type="entry name" value="NPP1"/>
</dbReference>
<feature type="signal peptide" evidence="1">
    <location>
        <begin position="1"/>
        <end position="22"/>
    </location>
</feature>
<comment type="caution">
    <text evidence="2">The sequence shown here is derived from an EMBL/GenBank/DDBJ whole genome shotgun (WGS) entry which is preliminary data.</text>
</comment>
<gene>
    <name evidence="2" type="ORF">CEP51_011391</name>
</gene>
<accession>A0A428RBG9</accession>
<evidence type="ECO:0000313" key="3">
    <source>
        <dbReference type="Proteomes" id="UP000287972"/>
    </source>
</evidence>
<organism evidence="2 3">
    <name type="scientific">Fusarium floridanum</name>
    <dbReference type="NCBI Taxonomy" id="1325733"/>
    <lineage>
        <taxon>Eukaryota</taxon>
        <taxon>Fungi</taxon>
        <taxon>Dikarya</taxon>
        <taxon>Ascomycota</taxon>
        <taxon>Pezizomycotina</taxon>
        <taxon>Sordariomycetes</taxon>
        <taxon>Hypocreomycetidae</taxon>
        <taxon>Hypocreales</taxon>
        <taxon>Nectriaceae</taxon>
        <taxon>Fusarium</taxon>
        <taxon>Fusarium solani species complex</taxon>
    </lineage>
</organism>
<dbReference type="EMBL" id="NKCL01000386">
    <property type="protein sequence ID" value="RSL74872.1"/>
    <property type="molecule type" value="Genomic_DNA"/>
</dbReference>
<keyword evidence="1" id="KW-0732">Signal</keyword>
<evidence type="ECO:0000313" key="2">
    <source>
        <dbReference type="EMBL" id="RSL74872.1"/>
    </source>
</evidence>
<sequence length="116" mass="13314">MTKNSGLAAKGLVLLFATTAFANPIENLYRELLKRDDPPRALDEHCSEEEKKWQPALDFDKDSCYNVPAIDKDGNIAVGDTVNYQYSWSDRCRDVEDLDNNNVYVRTRCNNNWCGY</sequence>
<keyword evidence="3" id="KW-1185">Reference proteome</keyword>
<dbReference type="PANTHER" id="PTHR33657">
    <property type="entry name" value="DOMAIN PROTEIN, PUTATIVE (AFU_ORTHOLOGUE AFUA_5G00600)-RELATED"/>
    <property type="match status" value="1"/>
</dbReference>
<proteinExistence type="predicted"/>
<dbReference type="Proteomes" id="UP000287972">
    <property type="component" value="Unassembled WGS sequence"/>
</dbReference>
<feature type="chain" id="PRO_5019509442" evidence="1">
    <location>
        <begin position="23"/>
        <end position="116"/>
    </location>
</feature>
<evidence type="ECO:0000256" key="1">
    <source>
        <dbReference type="SAM" id="SignalP"/>
    </source>
</evidence>
<dbReference type="Pfam" id="PF05630">
    <property type="entry name" value="NPP1"/>
    <property type="match status" value="1"/>
</dbReference>
<feature type="non-terminal residue" evidence="2">
    <location>
        <position position="116"/>
    </location>
</feature>
<dbReference type="AlphaFoldDB" id="A0A428RBG9"/>
<dbReference type="PANTHER" id="PTHR33657:SF6">
    <property type="entry name" value="SECRETED PROTEIN"/>
    <property type="match status" value="1"/>
</dbReference>
<reference evidence="2 3" key="1">
    <citation type="submission" date="2017-06" db="EMBL/GenBank/DDBJ databases">
        <title>Comparative genomic analysis of Ambrosia Fusariam Clade fungi.</title>
        <authorList>
            <person name="Stajich J.E."/>
            <person name="Carrillo J."/>
            <person name="Kijimoto T."/>
            <person name="Eskalen A."/>
            <person name="O'Donnell K."/>
            <person name="Kasson M."/>
        </authorList>
    </citation>
    <scope>NUCLEOTIDE SEQUENCE [LARGE SCALE GENOMIC DNA]</scope>
    <source>
        <strain evidence="2 3">NRRL62606</strain>
    </source>
</reference>